<dbReference type="PANTHER" id="PTHR43155:SF2">
    <property type="entry name" value="CYCLIC DI-GMP PHOSPHODIESTERASE PA4108"/>
    <property type="match status" value="1"/>
</dbReference>
<reference evidence="3" key="1">
    <citation type="submission" date="2016-10" db="EMBL/GenBank/DDBJ databases">
        <authorList>
            <person name="Varghese N."/>
            <person name="Submissions S."/>
        </authorList>
    </citation>
    <scope>NUCLEOTIDE SEQUENCE [LARGE SCALE GENOMIC DNA]</scope>
    <source>
        <strain evidence="3">DSM 22530</strain>
    </source>
</reference>
<dbReference type="EMBL" id="FOMR01000003">
    <property type="protein sequence ID" value="SFD71584.1"/>
    <property type="molecule type" value="Genomic_DNA"/>
</dbReference>
<accession>A0A1I1ULJ5</accession>
<name>A0A1I1ULJ5_9BACI</name>
<protein>
    <submittedName>
        <fullName evidence="2">HD-GYP domain, c-di-GMP phosphodiesterase class II (Or its inactivated variant)</fullName>
    </submittedName>
</protein>
<organism evidence="2 3">
    <name type="scientific">Lentibacillus persicus</name>
    <dbReference type="NCBI Taxonomy" id="640948"/>
    <lineage>
        <taxon>Bacteria</taxon>
        <taxon>Bacillati</taxon>
        <taxon>Bacillota</taxon>
        <taxon>Bacilli</taxon>
        <taxon>Bacillales</taxon>
        <taxon>Bacillaceae</taxon>
        <taxon>Lentibacillus</taxon>
    </lineage>
</organism>
<gene>
    <name evidence="2" type="ORF">SAMN05216238_103268</name>
</gene>
<evidence type="ECO:0000259" key="1">
    <source>
        <dbReference type="PROSITE" id="PS51832"/>
    </source>
</evidence>
<evidence type="ECO:0000313" key="3">
    <source>
        <dbReference type="Proteomes" id="UP000199474"/>
    </source>
</evidence>
<dbReference type="PROSITE" id="PS51832">
    <property type="entry name" value="HD_GYP"/>
    <property type="match status" value="1"/>
</dbReference>
<dbReference type="InterPro" id="IPR037522">
    <property type="entry name" value="HD_GYP_dom"/>
</dbReference>
<keyword evidence="3" id="KW-1185">Reference proteome</keyword>
<dbReference type="AlphaFoldDB" id="A0A1I1ULJ5"/>
<feature type="domain" description="HD-GYP" evidence="1">
    <location>
        <begin position="83"/>
        <end position="291"/>
    </location>
</feature>
<sequence length="291" mass="32821">MRIDVFQLVPGCVLLNDIIGKTNKVIIPKNTILTEEHITVIHKFLVKTIDVSEKLADGTLFQPDINRHPEENPTMESALPESFKYQYRKTVLVYEKLFKNWQNGAPFDIAHVRQLFIPLLEMTENMSQSVFTLYQQSEKDIFHRSVSLGVLSAFLARQMGYRKGEWVQAGLAGALCDCGLSKLDEGAENHPVYSYRMIEKAPVLTAAVKLAVLQHHERLDGSGYPLGLTGEKIHNFSRIAALCDEYLKAVFENDQPLSKFVESLQNERSAKFDESAVKMLAANLTKFSSSP</sequence>
<evidence type="ECO:0000313" key="2">
    <source>
        <dbReference type="EMBL" id="SFD71584.1"/>
    </source>
</evidence>
<dbReference type="InterPro" id="IPR003607">
    <property type="entry name" value="HD/PDEase_dom"/>
</dbReference>
<dbReference type="OrthoDB" id="9759601at2"/>
<dbReference type="Gene3D" id="1.10.3210.10">
    <property type="entry name" value="Hypothetical protein af1432"/>
    <property type="match status" value="1"/>
</dbReference>
<dbReference type="Pfam" id="PF13487">
    <property type="entry name" value="HD_5"/>
    <property type="match status" value="1"/>
</dbReference>
<dbReference type="Proteomes" id="UP000199474">
    <property type="component" value="Unassembled WGS sequence"/>
</dbReference>
<proteinExistence type="predicted"/>
<dbReference type="CDD" id="cd00077">
    <property type="entry name" value="HDc"/>
    <property type="match status" value="1"/>
</dbReference>
<dbReference type="STRING" id="640948.SAMN05216238_103268"/>
<dbReference type="SUPFAM" id="SSF109604">
    <property type="entry name" value="HD-domain/PDEase-like"/>
    <property type="match status" value="1"/>
</dbReference>
<dbReference type="PANTHER" id="PTHR43155">
    <property type="entry name" value="CYCLIC DI-GMP PHOSPHODIESTERASE PA4108-RELATED"/>
    <property type="match status" value="1"/>
</dbReference>
<dbReference type="RefSeq" id="WP_090082927.1">
    <property type="nucleotide sequence ID" value="NZ_FOMR01000003.1"/>
</dbReference>